<protein>
    <recommendedName>
        <fullName evidence="3">Adenylate kinase</fullName>
    </recommendedName>
</protein>
<proteinExistence type="predicted"/>
<reference evidence="1 2" key="1">
    <citation type="journal article" date="2015" name="Nature">
        <title>rRNA introns, odd ribosomes, and small enigmatic genomes across a large radiation of phyla.</title>
        <authorList>
            <person name="Brown C.T."/>
            <person name="Hug L.A."/>
            <person name="Thomas B.C."/>
            <person name="Sharon I."/>
            <person name="Castelle C.J."/>
            <person name="Singh A."/>
            <person name="Wilkins M.J."/>
            <person name="Williams K.H."/>
            <person name="Banfield J.F."/>
        </authorList>
    </citation>
    <scope>NUCLEOTIDE SEQUENCE [LARGE SCALE GENOMIC DNA]</scope>
</reference>
<accession>A0A0G1XFD5</accession>
<gene>
    <name evidence="1" type="ORF">UY72_C0027G0009</name>
</gene>
<dbReference type="InterPro" id="IPR027417">
    <property type="entry name" value="P-loop_NTPase"/>
</dbReference>
<organism evidence="1 2">
    <name type="scientific">Candidatus Uhrbacteria bacterium GW2011_GWD2_52_7</name>
    <dbReference type="NCBI Taxonomy" id="1618989"/>
    <lineage>
        <taxon>Bacteria</taxon>
        <taxon>Candidatus Uhriibacteriota</taxon>
    </lineage>
</organism>
<dbReference type="AlphaFoldDB" id="A0A0G1XFD5"/>
<dbReference type="Gene3D" id="3.40.50.300">
    <property type="entry name" value="P-loop containing nucleotide triphosphate hydrolases"/>
    <property type="match status" value="1"/>
</dbReference>
<evidence type="ECO:0000313" key="2">
    <source>
        <dbReference type="Proteomes" id="UP000034846"/>
    </source>
</evidence>
<evidence type="ECO:0008006" key="3">
    <source>
        <dbReference type="Google" id="ProtNLM"/>
    </source>
</evidence>
<dbReference type="EMBL" id="LCRD01000027">
    <property type="protein sequence ID" value="KKW29993.1"/>
    <property type="molecule type" value="Genomic_DNA"/>
</dbReference>
<sequence>MTYRGVALFGDPGIGKSTIGALLHELVPKSVQSEGADVLYRIAGLDAPPERFDELLEALRESNMRVKPSRVDAKRLFERVNEMYGDDAVARVIIAEDVGEEPLIVTGPRGLANARRFQDEGYCVVYLRAVESLAAQRLVERDGIPLDAAIEEVQLERKLFQNDEIEIMADVIVDLADKNSQDVAYELAPIIVNE</sequence>
<dbReference type="Proteomes" id="UP000034846">
    <property type="component" value="Unassembled WGS sequence"/>
</dbReference>
<comment type="caution">
    <text evidence="1">The sequence shown here is derived from an EMBL/GenBank/DDBJ whole genome shotgun (WGS) entry which is preliminary data.</text>
</comment>
<evidence type="ECO:0000313" key="1">
    <source>
        <dbReference type="EMBL" id="KKW29993.1"/>
    </source>
</evidence>
<dbReference type="SUPFAM" id="SSF52540">
    <property type="entry name" value="P-loop containing nucleoside triphosphate hydrolases"/>
    <property type="match status" value="1"/>
</dbReference>
<name>A0A0G1XFD5_9BACT</name>